<keyword evidence="1" id="KW-1133">Transmembrane helix</keyword>
<feature type="transmembrane region" description="Helical" evidence="1">
    <location>
        <begin position="213"/>
        <end position="230"/>
    </location>
</feature>
<feature type="transmembrane region" description="Helical" evidence="1">
    <location>
        <begin position="399"/>
        <end position="426"/>
    </location>
</feature>
<feature type="transmembrane region" description="Helical" evidence="1">
    <location>
        <begin position="56"/>
        <end position="76"/>
    </location>
</feature>
<organism evidence="2 3">
    <name type="scientific">Tritrichomonas musculus</name>
    <dbReference type="NCBI Taxonomy" id="1915356"/>
    <lineage>
        <taxon>Eukaryota</taxon>
        <taxon>Metamonada</taxon>
        <taxon>Parabasalia</taxon>
        <taxon>Tritrichomonadida</taxon>
        <taxon>Tritrichomonadidae</taxon>
        <taxon>Tritrichomonas</taxon>
    </lineage>
</organism>
<feature type="transmembrane region" description="Helical" evidence="1">
    <location>
        <begin position="88"/>
        <end position="107"/>
    </location>
</feature>
<keyword evidence="3" id="KW-1185">Reference proteome</keyword>
<feature type="transmembrane region" description="Helical" evidence="1">
    <location>
        <begin position="269"/>
        <end position="290"/>
    </location>
</feature>
<proteinExistence type="predicted"/>
<feature type="transmembrane region" description="Helical" evidence="1">
    <location>
        <begin position="6"/>
        <end position="22"/>
    </location>
</feature>
<dbReference type="Proteomes" id="UP001470230">
    <property type="component" value="Unassembled WGS sequence"/>
</dbReference>
<keyword evidence="1" id="KW-0812">Transmembrane</keyword>
<dbReference type="EMBL" id="JAPFFF010000014">
    <property type="protein sequence ID" value="KAK8870766.1"/>
    <property type="molecule type" value="Genomic_DNA"/>
</dbReference>
<sequence length="641" mass="74600">MIWAYIIVISIWLGYEFIRFFAPQKWDQLNLLSGGVPLGFTFVTWIFFFIRYFHHLNQTIGVIISFLLTIICYLAHQINPRKFTFRRVSKEFYVVFALLMILFFAFADKSFLKDGRISCGTIFSDLPFHLSLITTFSYGPNNVNTKMITPFYYGEKLCYPIVPDFFSAILVSCGGASLRVSIAVPTVLLMASMIFSMHYLFRQYSSYRYVSELGIVIFVLASGTGWRYIFSKECFNNVNSNLAHSFCYNKETFWIQSVAHYLYPQRSGAFSITLCLLLMSLFIILIEGTFQETKFYNKKTILLLNDKKPLILAGVMMGVLPMISAHAFISVGIYALSICCLTFPWKDFKQWHKYIFNWGIFGVIAIIIALPQIIWLLSGHRQQFFSIEPIWTETEKRKLGIFGYFTMWWDSLGTFHFLAVINVWFFMKKKHFYIYIPAMMVYLISTFVRYQPGAMDNTKVFLSTWYPIACVSVSLYLLQLAVFAKKHRYLILSLIIIIFISFSISSIVCFYKNLANQFPMFEVSELSIGLWVMENTYSNSSFISDGWHACPPMSIGGRVITMGYLGWVWTHGLDYGERRNWEINLVQNKENYDLFKGLNIMYAISKKDDQNYNMFPDPGNYSHWTMVVDIGSAKIYRILKI</sequence>
<comment type="caution">
    <text evidence="2">The sequence shown here is derived from an EMBL/GenBank/DDBJ whole genome shotgun (WGS) entry which is preliminary data.</text>
</comment>
<feature type="transmembrane region" description="Helical" evidence="1">
    <location>
        <begin position="489"/>
        <end position="511"/>
    </location>
</feature>
<evidence type="ECO:0000313" key="3">
    <source>
        <dbReference type="Proteomes" id="UP001470230"/>
    </source>
</evidence>
<evidence type="ECO:0008006" key="4">
    <source>
        <dbReference type="Google" id="ProtNLM"/>
    </source>
</evidence>
<feature type="transmembrane region" description="Helical" evidence="1">
    <location>
        <begin position="310"/>
        <end position="335"/>
    </location>
</feature>
<evidence type="ECO:0000256" key="1">
    <source>
        <dbReference type="SAM" id="Phobius"/>
    </source>
</evidence>
<feature type="transmembrane region" description="Helical" evidence="1">
    <location>
        <begin position="182"/>
        <end position="201"/>
    </location>
</feature>
<protein>
    <recommendedName>
        <fullName evidence="4">Glycosyltransferase RgtA/B/C/D-like domain-containing protein</fullName>
    </recommendedName>
</protein>
<gene>
    <name evidence="2" type="ORF">M9Y10_008653</name>
</gene>
<feature type="transmembrane region" description="Helical" evidence="1">
    <location>
        <begin position="432"/>
        <end position="448"/>
    </location>
</feature>
<evidence type="ECO:0000313" key="2">
    <source>
        <dbReference type="EMBL" id="KAK8870766.1"/>
    </source>
</evidence>
<feature type="transmembrane region" description="Helical" evidence="1">
    <location>
        <begin position="460"/>
        <end position="483"/>
    </location>
</feature>
<reference evidence="2 3" key="1">
    <citation type="submission" date="2024-04" db="EMBL/GenBank/DDBJ databases">
        <title>Tritrichomonas musculus Genome.</title>
        <authorList>
            <person name="Alves-Ferreira E."/>
            <person name="Grigg M."/>
            <person name="Lorenzi H."/>
            <person name="Galac M."/>
        </authorList>
    </citation>
    <scope>NUCLEOTIDE SEQUENCE [LARGE SCALE GENOMIC DNA]</scope>
    <source>
        <strain evidence="2 3">EAF2021</strain>
    </source>
</reference>
<name>A0ABR2IYS1_9EUKA</name>
<keyword evidence="1" id="KW-0472">Membrane</keyword>
<feature type="transmembrane region" description="Helical" evidence="1">
    <location>
        <begin position="355"/>
        <end position="378"/>
    </location>
</feature>
<feature type="transmembrane region" description="Helical" evidence="1">
    <location>
        <begin position="29"/>
        <end position="50"/>
    </location>
</feature>
<accession>A0ABR2IYS1</accession>